<dbReference type="InterPro" id="IPR039425">
    <property type="entry name" value="RNA_pol_sigma-70-like"/>
</dbReference>
<dbReference type="Gene3D" id="1.10.10.10">
    <property type="entry name" value="Winged helix-like DNA-binding domain superfamily/Winged helix DNA-binding domain"/>
    <property type="match status" value="1"/>
</dbReference>
<dbReference type="InterPro" id="IPR014284">
    <property type="entry name" value="RNA_pol_sigma-70_dom"/>
</dbReference>
<keyword evidence="4" id="KW-0804">Transcription</keyword>
<accession>A0A431UTK7</accession>
<evidence type="ECO:0000259" key="6">
    <source>
        <dbReference type="Pfam" id="PF08281"/>
    </source>
</evidence>
<comment type="caution">
    <text evidence="7">The sequence shown here is derived from an EMBL/GenBank/DDBJ whole genome shotgun (WGS) entry which is preliminary data.</text>
</comment>
<keyword evidence="3" id="KW-0731">Sigma factor</keyword>
<dbReference type="InterPro" id="IPR013249">
    <property type="entry name" value="RNA_pol_sigma70_r4_t2"/>
</dbReference>
<name>A0A431UTK7_9BACI</name>
<dbReference type="PANTHER" id="PTHR43133">
    <property type="entry name" value="RNA POLYMERASE ECF-TYPE SIGMA FACTO"/>
    <property type="match status" value="1"/>
</dbReference>
<keyword evidence="8" id="KW-1185">Reference proteome</keyword>
<protein>
    <submittedName>
        <fullName evidence="7">RNA polymerase sigma factor</fullName>
    </submittedName>
</protein>
<keyword evidence="2" id="KW-0805">Transcription regulation</keyword>
<dbReference type="RefSeq" id="WP_126294325.1">
    <property type="nucleotide sequence ID" value="NZ_CP155468.1"/>
</dbReference>
<organism evidence="7 8">
    <name type="scientific">Lysinibacillus telephonicus</name>
    <dbReference type="NCBI Taxonomy" id="1714840"/>
    <lineage>
        <taxon>Bacteria</taxon>
        <taxon>Bacillati</taxon>
        <taxon>Bacillota</taxon>
        <taxon>Bacilli</taxon>
        <taxon>Bacillales</taxon>
        <taxon>Bacillaceae</taxon>
        <taxon>Lysinibacillus</taxon>
    </lineage>
</organism>
<proteinExistence type="inferred from homology"/>
<sequence>MTNYLAGIYEEYNRYIYHLCLKLTRNSAEAEDLMQEVWLKVVRNEEQIDKVDYIKAWLTTITMNTFRDRYRKNVRRSKYMMNQPETLDVPILDLVPNNEISTEEQIEKVAVTKIVQEKMLQLDSIYQKTLWYFYVDQYSLAEISTLMKVSIGTVKSRLFRAKARLKEIMLADTSLQDVVMA</sequence>
<dbReference type="InterPro" id="IPR007627">
    <property type="entry name" value="RNA_pol_sigma70_r2"/>
</dbReference>
<evidence type="ECO:0000256" key="4">
    <source>
        <dbReference type="ARBA" id="ARBA00023163"/>
    </source>
</evidence>
<feature type="domain" description="RNA polymerase sigma-70 region 2" evidence="5">
    <location>
        <begin position="8"/>
        <end position="75"/>
    </location>
</feature>
<evidence type="ECO:0000313" key="8">
    <source>
        <dbReference type="Proteomes" id="UP000276349"/>
    </source>
</evidence>
<dbReference type="Pfam" id="PF04542">
    <property type="entry name" value="Sigma70_r2"/>
    <property type="match status" value="1"/>
</dbReference>
<dbReference type="NCBIfam" id="TIGR02937">
    <property type="entry name" value="sigma70-ECF"/>
    <property type="match status" value="1"/>
</dbReference>
<dbReference type="InterPro" id="IPR036388">
    <property type="entry name" value="WH-like_DNA-bd_sf"/>
</dbReference>
<gene>
    <name evidence="7" type="ORF">EKG35_10060</name>
</gene>
<evidence type="ECO:0000259" key="5">
    <source>
        <dbReference type="Pfam" id="PF04542"/>
    </source>
</evidence>
<feature type="domain" description="RNA polymerase sigma factor 70 region 4 type 2" evidence="6">
    <location>
        <begin position="114"/>
        <end position="165"/>
    </location>
</feature>
<dbReference type="GO" id="GO:0006352">
    <property type="term" value="P:DNA-templated transcription initiation"/>
    <property type="evidence" value="ECO:0007669"/>
    <property type="project" value="InterPro"/>
</dbReference>
<evidence type="ECO:0000256" key="2">
    <source>
        <dbReference type="ARBA" id="ARBA00023015"/>
    </source>
</evidence>
<evidence type="ECO:0000313" key="7">
    <source>
        <dbReference type="EMBL" id="RTQ92994.1"/>
    </source>
</evidence>
<evidence type="ECO:0000256" key="3">
    <source>
        <dbReference type="ARBA" id="ARBA00023082"/>
    </source>
</evidence>
<dbReference type="Proteomes" id="UP000276349">
    <property type="component" value="Unassembled WGS sequence"/>
</dbReference>
<dbReference type="GO" id="GO:0016987">
    <property type="term" value="F:sigma factor activity"/>
    <property type="evidence" value="ECO:0007669"/>
    <property type="project" value="UniProtKB-KW"/>
</dbReference>
<dbReference type="SUPFAM" id="SSF88659">
    <property type="entry name" value="Sigma3 and sigma4 domains of RNA polymerase sigma factors"/>
    <property type="match status" value="1"/>
</dbReference>
<reference evidence="7 8" key="1">
    <citation type="submission" date="2018-12" db="EMBL/GenBank/DDBJ databases">
        <authorList>
            <person name="Yu L."/>
        </authorList>
    </citation>
    <scope>NUCLEOTIDE SEQUENCE [LARGE SCALE GENOMIC DNA]</scope>
    <source>
        <strain evidence="7 8">S5H2222</strain>
    </source>
</reference>
<comment type="similarity">
    <text evidence="1">Belongs to the sigma-70 factor family. ECF subfamily.</text>
</comment>
<dbReference type="Pfam" id="PF08281">
    <property type="entry name" value="Sigma70_r4_2"/>
    <property type="match status" value="1"/>
</dbReference>
<dbReference type="OrthoDB" id="9794508at2"/>
<dbReference type="InterPro" id="IPR013324">
    <property type="entry name" value="RNA_pol_sigma_r3/r4-like"/>
</dbReference>
<dbReference type="GO" id="GO:0003677">
    <property type="term" value="F:DNA binding"/>
    <property type="evidence" value="ECO:0007669"/>
    <property type="project" value="InterPro"/>
</dbReference>
<dbReference type="EMBL" id="RXNR01000024">
    <property type="protein sequence ID" value="RTQ92994.1"/>
    <property type="molecule type" value="Genomic_DNA"/>
</dbReference>
<evidence type="ECO:0000256" key="1">
    <source>
        <dbReference type="ARBA" id="ARBA00010641"/>
    </source>
</evidence>
<dbReference type="AlphaFoldDB" id="A0A431UTK7"/>
<dbReference type="PANTHER" id="PTHR43133:SF60">
    <property type="entry name" value="RNA POLYMERASE SIGMA FACTOR SIGV"/>
    <property type="match status" value="1"/>
</dbReference>
<dbReference type="Gene3D" id="1.10.1740.10">
    <property type="match status" value="1"/>
</dbReference>
<dbReference type="SUPFAM" id="SSF88946">
    <property type="entry name" value="Sigma2 domain of RNA polymerase sigma factors"/>
    <property type="match status" value="1"/>
</dbReference>
<dbReference type="InterPro" id="IPR013325">
    <property type="entry name" value="RNA_pol_sigma_r2"/>
</dbReference>
<dbReference type="CDD" id="cd06171">
    <property type="entry name" value="Sigma70_r4"/>
    <property type="match status" value="1"/>
</dbReference>